<dbReference type="InterPro" id="IPR036397">
    <property type="entry name" value="RNaseH_sf"/>
</dbReference>
<dbReference type="PANTHER" id="PTHR47326:SF1">
    <property type="entry name" value="HTH PSQ-TYPE DOMAIN-CONTAINING PROTEIN"/>
    <property type="match status" value="1"/>
</dbReference>
<sequence>MLSRIENEQDFLNRINFSDEATFSCEQQSEYKHNCRILRSENPHTVQELEISSRKINVWCALSHDTVIGQFFFADTSVTANIYLDMLQIYALSQMQTLQPNVTFLADAGARLFEYFVGTGLPD</sequence>
<name>A0A4Y2J558_ARAVE</name>
<organism evidence="1 2">
    <name type="scientific">Araneus ventricosus</name>
    <name type="common">Orbweaver spider</name>
    <name type="synonym">Epeira ventricosa</name>
    <dbReference type="NCBI Taxonomy" id="182803"/>
    <lineage>
        <taxon>Eukaryota</taxon>
        <taxon>Metazoa</taxon>
        <taxon>Ecdysozoa</taxon>
        <taxon>Arthropoda</taxon>
        <taxon>Chelicerata</taxon>
        <taxon>Arachnida</taxon>
        <taxon>Araneae</taxon>
        <taxon>Araneomorphae</taxon>
        <taxon>Entelegynae</taxon>
        <taxon>Araneoidea</taxon>
        <taxon>Araneidae</taxon>
        <taxon>Araneus</taxon>
    </lineage>
</organism>
<proteinExistence type="predicted"/>
<reference evidence="1 2" key="1">
    <citation type="journal article" date="2019" name="Sci. Rep.">
        <title>Orb-weaving spider Araneus ventricosus genome elucidates the spidroin gene catalogue.</title>
        <authorList>
            <person name="Kono N."/>
            <person name="Nakamura H."/>
            <person name="Ohtoshi R."/>
            <person name="Moran D.A.P."/>
            <person name="Shinohara A."/>
            <person name="Yoshida Y."/>
            <person name="Fujiwara M."/>
            <person name="Mori M."/>
            <person name="Tomita M."/>
            <person name="Arakawa K."/>
        </authorList>
    </citation>
    <scope>NUCLEOTIDE SEQUENCE [LARGE SCALE GENOMIC DNA]</scope>
</reference>
<gene>
    <name evidence="1" type="ORF">AVEN_185868_1</name>
</gene>
<dbReference type="PANTHER" id="PTHR47326">
    <property type="entry name" value="TRANSPOSABLE ELEMENT TC3 TRANSPOSASE-LIKE PROTEIN"/>
    <property type="match status" value="1"/>
</dbReference>
<evidence type="ECO:0000313" key="2">
    <source>
        <dbReference type="Proteomes" id="UP000499080"/>
    </source>
</evidence>
<comment type="caution">
    <text evidence="1">The sequence shown here is derived from an EMBL/GenBank/DDBJ whole genome shotgun (WGS) entry which is preliminary data.</text>
</comment>
<dbReference type="Gene3D" id="3.30.420.10">
    <property type="entry name" value="Ribonuclease H-like superfamily/Ribonuclease H"/>
    <property type="match status" value="1"/>
</dbReference>
<protein>
    <submittedName>
        <fullName evidence="1">Uncharacterized protein</fullName>
    </submittedName>
</protein>
<dbReference type="Proteomes" id="UP000499080">
    <property type="component" value="Unassembled WGS sequence"/>
</dbReference>
<keyword evidence="2" id="KW-1185">Reference proteome</keyword>
<dbReference type="AlphaFoldDB" id="A0A4Y2J558"/>
<dbReference type="EMBL" id="BGPR01109236">
    <property type="protein sequence ID" value="GBM85287.1"/>
    <property type="molecule type" value="Genomic_DNA"/>
</dbReference>
<accession>A0A4Y2J558</accession>
<evidence type="ECO:0000313" key="1">
    <source>
        <dbReference type="EMBL" id="GBM85287.1"/>
    </source>
</evidence>
<dbReference type="GO" id="GO:0003676">
    <property type="term" value="F:nucleic acid binding"/>
    <property type="evidence" value="ECO:0007669"/>
    <property type="project" value="InterPro"/>
</dbReference>